<keyword evidence="2" id="KW-0997">Cell inner membrane</keyword>
<dbReference type="InterPro" id="IPR010664">
    <property type="entry name" value="LipoPS_assembly_LptC-rel"/>
</dbReference>
<dbReference type="Pfam" id="PF06835">
    <property type="entry name" value="LptC"/>
    <property type="match status" value="1"/>
</dbReference>
<dbReference type="Gene3D" id="2.60.450.10">
    <property type="entry name" value="Lipopolysaccharide (LPS) transport protein A like domain"/>
    <property type="match status" value="1"/>
</dbReference>
<keyword evidence="5" id="KW-0472">Membrane</keyword>
<evidence type="ECO:0000313" key="7">
    <source>
        <dbReference type="Proteomes" id="UP000297890"/>
    </source>
</evidence>
<dbReference type="NCBIfam" id="TIGR04409">
    <property type="entry name" value="LptC_YrbK"/>
    <property type="match status" value="1"/>
</dbReference>
<dbReference type="PANTHER" id="PTHR37481:SF1">
    <property type="entry name" value="LIPOPOLYSACCHARIDE EXPORT SYSTEM PROTEIN LPTC"/>
    <property type="match status" value="1"/>
</dbReference>
<accession>A0A4Z0FD69</accession>
<dbReference type="EMBL" id="SRIO01000002">
    <property type="protein sequence ID" value="TFZ83709.1"/>
    <property type="molecule type" value="Genomic_DNA"/>
</dbReference>
<dbReference type="GO" id="GO:0015221">
    <property type="term" value="F:lipopolysaccharide transmembrane transporter activity"/>
    <property type="evidence" value="ECO:0007669"/>
    <property type="project" value="InterPro"/>
</dbReference>
<evidence type="ECO:0000256" key="5">
    <source>
        <dbReference type="ARBA" id="ARBA00023136"/>
    </source>
</evidence>
<keyword evidence="7" id="KW-1185">Reference proteome</keyword>
<keyword evidence="3" id="KW-0812">Transmembrane</keyword>
<dbReference type="InterPro" id="IPR026265">
    <property type="entry name" value="LptC"/>
</dbReference>
<keyword evidence="1" id="KW-1003">Cell membrane</keyword>
<sequence length="193" mass="21326">METNLVKRLISRPWGLLFPAGALAAFLALNSLDNPRQDDMASQTPTADYELHNSRIDQLDETGRLSLRLITRIARHRPALAGTEVIDVTALQPTEHATPNRLQAPDGFIPDDRTQPMRLGAPVKVEIQNQAGRSPWHLETGELEYIGARQRLASHTTVTVTQGKNRLEAEAFDADLAAGHIILTGQVRARYVP</sequence>
<evidence type="ECO:0000313" key="6">
    <source>
        <dbReference type="EMBL" id="TFZ83709.1"/>
    </source>
</evidence>
<evidence type="ECO:0000256" key="1">
    <source>
        <dbReference type="ARBA" id="ARBA00022475"/>
    </source>
</evidence>
<evidence type="ECO:0000256" key="2">
    <source>
        <dbReference type="ARBA" id="ARBA00022519"/>
    </source>
</evidence>
<dbReference type="GO" id="GO:0017089">
    <property type="term" value="F:glycolipid transfer activity"/>
    <property type="evidence" value="ECO:0007669"/>
    <property type="project" value="TreeGrafter"/>
</dbReference>
<protein>
    <submittedName>
        <fullName evidence="6">LPS export ABC transporter periplasmic protein LptC</fullName>
    </submittedName>
</protein>
<name>A0A4Z0FD69_9GAMM</name>
<organism evidence="6 7">
    <name type="scientific">Candidatus Macondimonas diazotrophica</name>
    <dbReference type="NCBI Taxonomy" id="2305248"/>
    <lineage>
        <taxon>Bacteria</taxon>
        <taxon>Pseudomonadati</taxon>
        <taxon>Pseudomonadota</taxon>
        <taxon>Gammaproteobacteria</taxon>
        <taxon>Chromatiales</taxon>
        <taxon>Ectothiorhodospiraceae</taxon>
        <taxon>Candidatus Macondimonas</taxon>
    </lineage>
</organism>
<dbReference type="GO" id="GO:0005886">
    <property type="term" value="C:plasma membrane"/>
    <property type="evidence" value="ECO:0007669"/>
    <property type="project" value="InterPro"/>
</dbReference>
<dbReference type="InterPro" id="IPR052363">
    <property type="entry name" value="LPS_export_LptC"/>
</dbReference>
<dbReference type="AlphaFoldDB" id="A0A4Z0FD69"/>
<reference evidence="6 7" key="1">
    <citation type="journal article" date="2019" name="ISME J.">
        <title>Candidatus Macondimonas diazotrophica, a novel gammaproteobacterial genus dominating crude-oil-contaminated coastal sediments.</title>
        <authorList>
            <person name="Karthikeyan S."/>
            <person name="Konstantinidis K."/>
        </authorList>
    </citation>
    <scope>NUCLEOTIDE SEQUENCE [LARGE SCALE GENOMIC DNA]</scope>
    <source>
        <strain evidence="6 7">KTK01</strain>
    </source>
</reference>
<dbReference type="Proteomes" id="UP000297890">
    <property type="component" value="Unassembled WGS sequence"/>
</dbReference>
<comment type="caution">
    <text evidence="6">The sequence shown here is derived from an EMBL/GenBank/DDBJ whole genome shotgun (WGS) entry which is preliminary data.</text>
</comment>
<proteinExistence type="predicted"/>
<gene>
    <name evidence="6" type="primary">lptC</name>
    <name evidence="6" type="ORF">E4680_01590</name>
</gene>
<dbReference type="PANTHER" id="PTHR37481">
    <property type="entry name" value="LIPOPOLYSACCHARIDE EXPORT SYSTEM PROTEIN LPTC"/>
    <property type="match status" value="1"/>
</dbReference>
<evidence type="ECO:0000256" key="3">
    <source>
        <dbReference type="ARBA" id="ARBA00022692"/>
    </source>
</evidence>
<evidence type="ECO:0000256" key="4">
    <source>
        <dbReference type="ARBA" id="ARBA00022989"/>
    </source>
</evidence>
<dbReference type="GO" id="GO:0030288">
    <property type="term" value="C:outer membrane-bounded periplasmic space"/>
    <property type="evidence" value="ECO:0007669"/>
    <property type="project" value="TreeGrafter"/>
</dbReference>
<keyword evidence="4" id="KW-1133">Transmembrane helix</keyword>